<dbReference type="Pfam" id="PF00072">
    <property type="entry name" value="Response_reg"/>
    <property type="match status" value="1"/>
</dbReference>
<proteinExistence type="predicted"/>
<dbReference type="EC" id="2.7.13.3" evidence="3"/>
<dbReference type="Gene3D" id="1.10.287.130">
    <property type="match status" value="1"/>
</dbReference>
<dbReference type="PROSITE" id="PS50885">
    <property type="entry name" value="HAMP"/>
    <property type="match status" value="1"/>
</dbReference>
<dbReference type="InterPro" id="IPR013655">
    <property type="entry name" value="PAS_fold_3"/>
</dbReference>
<keyword evidence="6" id="KW-0418">Kinase</keyword>
<dbReference type="PROSITE" id="PS50109">
    <property type="entry name" value="HIS_KIN"/>
    <property type="match status" value="1"/>
</dbReference>
<dbReference type="SMART" id="SM00448">
    <property type="entry name" value="REC"/>
    <property type="match status" value="1"/>
</dbReference>
<dbReference type="SMART" id="SM00091">
    <property type="entry name" value="PAS"/>
    <property type="match status" value="1"/>
</dbReference>
<feature type="domain" description="PAC" evidence="12">
    <location>
        <begin position="537"/>
        <end position="590"/>
    </location>
</feature>
<keyword evidence="8" id="KW-0472">Membrane</keyword>
<evidence type="ECO:0000256" key="2">
    <source>
        <dbReference type="ARBA" id="ARBA00004370"/>
    </source>
</evidence>
<feature type="transmembrane region" description="Helical" evidence="8">
    <location>
        <begin position="379"/>
        <end position="400"/>
    </location>
</feature>
<dbReference type="SUPFAM" id="SSF52172">
    <property type="entry name" value="CheY-like"/>
    <property type="match status" value="1"/>
</dbReference>
<keyword evidence="15" id="KW-1185">Reference proteome</keyword>
<dbReference type="InterPro" id="IPR001789">
    <property type="entry name" value="Sig_transdc_resp-reg_receiver"/>
</dbReference>
<evidence type="ECO:0000256" key="3">
    <source>
        <dbReference type="ARBA" id="ARBA00012438"/>
    </source>
</evidence>
<dbReference type="PROSITE" id="PS50110">
    <property type="entry name" value="RESPONSE_REGULATORY"/>
    <property type="match status" value="1"/>
</dbReference>
<dbReference type="SUPFAM" id="SSF55785">
    <property type="entry name" value="PYP-like sensor domain (PAS domain)"/>
    <property type="match status" value="1"/>
</dbReference>
<dbReference type="SMART" id="SM00086">
    <property type="entry name" value="PAC"/>
    <property type="match status" value="1"/>
</dbReference>
<evidence type="ECO:0000259" key="9">
    <source>
        <dbReference type="PROSITE" id="PS50109"/>
    </source>
</evidence>
<dbReference type="SUPFAM" id="SSF47384">
    <property type="entry name" value="Homodimeric domain of signal transducing histidine kinase"/>
    <property type="match status" value="1"/>
</dbReference>
<dbReference type="InterPro" id="IPR036890">
    <property type="entry name" value="HATPase_C_sf"/>
</dbReference>
<dbReference type="NCBIfam" id="TIGR00229">
    <property type="entry name" value="sensory_box"/>
    <property type="match status" value="1"/>
</dbReference>
<dbReference type="PANTHER" id="PTHR43047">
    <property type="entry name" value="TWO-COMPONENT HISTIDINE PROTEIN KINASE"/>
    <property type="match status" value="1"/>
</dbReference>
<dbReference type="EMBL" id="JACHLL010000002">
    <property type="protein sequence ID" value="MBB6341628.1"/>
    <property type="molecule type" value="Genomic_DNA"/>
</dbReference>
<keyword evidence="4 7" id="KW-0597">Phosphoprotein</keyword>
<keyword evidence="8" id="KW-1133">Transmembrane helix</keyword>
<dbReference type="AlphaFoldDB" id="A0A7X0ERW7"/>
<protein>
    <recommendedName>
        <fullName evidence="3">histidine kinase</fullName>
        <ecNumber evidence="3">2.7.13.3</ecNumber>
    </recommendedName>
</protein>
<dbReference type="InterPro" id="IPR011006">
    <property type="entry name" value="CheY-like_superfamily"/>
</dbReference>
<dbReference type="SUPFAM" id="SSF55874">
    <property type="entry name" value="ATPase domain of HSP90 chaperone/DNA topoisomerase II/histidine kinase"/>
    <property type="match status" value="1"/>
</dbReference>
<dbReference type="Proteomes" id="UP000557193">
    <property type="component" value="Unassembled WGS sequence"/>
</dbReference>
<dbReference type="CDD" id="cd00082">
    <property type="entry name" value="HisKA"/>
    <property type="match status" value="1"/>
</dbReference>
<dbReference type="InterPro" id="IPR003661">
    <property type="entry name" value="HisK_dim/P_dom"/>
</dbReference>
<dbReference type="InterPro" id="IPR000700">
    <property type="entry name" value="PAS-assoc_C"/>
</dbReference>
<evidence type="ECO:0000259" key="13">
    <source>
        <dbReference type="PROSITE" id="PS50885"/>
    </source>
</evidence>
<feature type="domain" description="Response regulatory" evidence="10">
    <location>
        <begin position="847"/>
        <end position="958"/>
    </location>
</feature>
<comment type="caution">
    <text evidence="14">The sequence shown here is derived from an EMBL/GenBank/DDBJ whole genome shotgun (WGS) entry which is preliminary data.</text>
</comment>
<evidence type="ECO:0000256" key="1">
    <source>
        <dbReference type="ARBA" id="ARBA00000085"/>
    </source>
</evidence>
<dbReference type="SMART" id="SM00388">
    <property type="entry name" value="HisKA"/>
    <property type="match status" value="1"/>
</dbReference>
<accession>A0A7X0ERW7</accession>
<dbReference type="InterPro" id="IPR000014">
    <property type="entry name" value="PAS"/>
</dbReference>
<dbReference type="InterPro" id="IPR035965">
    <property type="entry name" value="PAS-like_dom_sf"/>
</dbReference>
<evidence type="ECO:0000259" key="10">
    <source>
        <dbReference type="PROSITE" id="PS50110"/>
    </source>
</evidence>
<comment type="catalytic activity">
    <reaction evidence="1">
        <text>ATP + protein L-histidine = ADP + protein N-phospho-L-histidine.</text>
        <dbReference type="EC" id="2.7.13.3"/>
    </reaction>
</comment>
<feature type="domain" description="PAS" evidence="11">
    <location>
        <begin position="464"/>
        <end position="534"/>
    </location>
</feature>
<dbReference type="InterPro" id="IPR003660">
    <property type="entry name" value="HAMP_dom"/>
</dbReference>
<comment type="subcellular location">
    <subcellularLocation>
        <location evidence="2">Membrane</location>
    </subcellularLocation>
</comment>
<dbReference type="Pfam" id="PF08447">
    <property type="entry name" value="PAS_3"/>
    <property type="match status" value="1"/>
</dbReference>
<dbReference type="InterPro" id="IPR036097">
    <property type="entry name" value="HisK_dim/P_sf"/>
</dbReference>
<dbReference type="Gene3D" id="3.40.50.2300">
    <property type="match status" value="1"/>
</dbReference>
<evidence type="ECO:0000259" key="11">
    <source>
        <dbReference type="PROSITE" id="PS50112"/>
    </source>
</evidence>
<reference evidence="14 15" key="1">
    <citation type="submission" date="2020-08" db="EMBL/GenBank/DDBJ databases">
        <title>Functional genomics of gut bacteria from endangered species of beetles.</title>
        <authorList>
            <person name="Carlos-Shanley C."/>
        </authorList>
    </citation>
    <scope>NUCLEOTIDE SEQUENCE [LARGE SCALE GENOMIC DNA]</scope>
    <source>
        <strain evidence="14 15">S00202</strain>
    </source>
</reference>
<feature type="domain" description="HAMP" evidence="13">
    <location>
        <begin position="407"/>
        <end position="459"/>
    </location>
</feature>
<evidence type="ECO:0000256" key="8">
    <source>
        <dbReference type="SAM" id="Phobius"/>
    </source>
</evidence>
<dbReference type="InterPro" id="IPR003594">
    <property type="entry name" value="HATPase_dom"/>
</dbReference>
<gene>
    <name evidence="14" type="ORF">HNP49_001785</name>
</gene>
<dbReference type="InterPro" id="IPR005467">
    <property type="entry name" value="His_kinase_dom"/>
</dbReference>
<dbReference type="InterPro" id="IPR001610">
    <property type="entry name" value="PAC"/>
</dbReference>
<evidence type="ECO:0000313" key="15">
    <source>
        <dbReference type="Proteomes" id="UP000557193"/>
    </source>
</evidence>
<name>A0A7X0ERW7_9PSED</name>
<dbReference type="RefSeq" id="WP_184682484.1">
    <property type="nucleotide sequence ID" value="NZ_JACHLL010000002.1"/>
</dbReference>
<evidence type="ECO:0000259" key="12">
    <source>
        <dbReference type="PROSITE" id="PS50113"/>
    </source>
</evidence>
<dbReference type="PRINTS" id="PR00344">
    <property type="entry name" value="BCTRLSENSOR"/>
</dbReference>
<dbReference type="GO" id="GO:0000155">
    <property type="term" value="F:phosphorelay sensor kinase activity"/>
    <property type="evidence" value="ECO:0007669"/>
    <property type="project" value="InterPro"/>
</dbReference>
<dbReference type="Gene3D" id="3.30.565.10">
    <property type="entry name" value="Histidine kinase-like ATPase, C-terminal domain"/>
    <property type="match status" value="1"/>
</dbReference>
<dbReference type="PROSITE" id="PS50113">
    <property type="entry name" value="PAC"/>
    <property type="match status" value="1"/>
</dbReference>
<evidence type="ECO:0000256" key="6">
    <source>
        <dbReference type="ARBA" id="ARBA00022777"/>
    </source>
</evidence>
<dbReference type="CDD" id="cd00130">
    <property type="entry name" value="PAS"/>
    <property type="match status" value="1"/>
</dbReference>
<dbReference type="GO" id="GO:0005886">
    <property type="term" value="C:plasma membrane"/>
    <property type="evidence" value="ECO:0007669"/>
    <property type="project" value="TreeGrafter"/>
</dbReference>
<evidence type="ECO:0000256" key="5">
    <source>
        <dbReference type="ARBA" id="ARBA00022679"/>
    </source>
</evidence>
<dbReference type="InterPro" id="IPR004358">
    <property type="entry name" value="Sig_transdc_His_kin-like_C"/>
</dbReference>
<sequence length="959" mass="107355">MAVERKPLFSWVWRAFVQSALVPLVLVESVLIAVYLLTNGAIRDAQVEHLHETALESLDVAVRREARVIDGQLRALISHLQVYRDALAVALQDRRYQPDQLEIARHAVTPSGVFFSLRDEGRAASFYSASTPQAQQDHAKALRLAQVDPLMASIRSANPQVSAIYFNSWDSYNRILPFFMTPEQYPHDMVIPEYNFYYLADAKHNPARREVWTDVYLDPAGLGWMMSAIAPVYRGDFLEGVAGLDLTVGKLLEQISRLNVPWSGYALLVSRDGRILALPPAGEADFGLRELTHYSYDEAVRREQLKPEDFRLDLKPGLQPLARSVVSTASGLDEVLLGGRQQLVAWSEIEQTGWRLLMVMDEDRVFAQTNSLAQRYLNLGYWLIAGLVGFYVVFFALMWLRARRLSHFLADPISGVMAMMRQIGEGNYRPPMQHSSISELEDMAQAVAQTGTHLSASEHERWEAQQHLQVVLEGTTESIWDVDVAQQSMHISGRFIRRFGLPEGRLPLRQFNERIHPQDRERVRQLRERLIEQGGVFDAEYRFADAQGQYAWLLSRGRVIERDERGQALRISGTHMDVSRLKAVEEELRTASAQAQAASQAKSRFLSSMSHELRTPLNAINGFAQLIELECESREGLEQPHGYAREIIVASQHLTSLVDDILDLSSLEYGRQQLQVEAVSVAEMLRSCAELIQPEVQSRRMQLLLEPVASDLYVQADSRRLRQVLLNLLSNALKYNAGGGEVRLGSELSAECVRLWVEDQGAGLTAAQQQQLFQPFQRLGRENSNTPGTGIGLVLCRELALLMGGQVGLRSAPGQGCRFWIELPRVAAPTAIGSEEPVPPLAAARPQLLCVEDHPASLKVVQEALRGLADVRGASTLRLAREYLAQGLPALLLLDIDLPDGSGLELLDELRDRRVPVLVVSAVADERVFSEALARGAVGCLVKPLDLQRLREQVRQQLL</sequence>
<dbReference type="Pfam" id="PF02518">
    <property type="entry name" value="HATPase_c"/>
    <property type="match status" value="1"/>
</dbReference>
<organism evidence="14 15">
    <name type="scientific">Pseudomonas fluvialis</name>
    <dbReference type="NCBI Taxonomy" id="1793966"/>
    <lineage>
        <taxon>Bacteria</taxon>
        <taxon>Pseudomonadati</taxon>
        <taxon>Pseudomonadota</taxon>
        <taxon>Gammaproteobacteria</taxon>
        <taxon>Pseudomonadales</taxon>
        <taxon>Pseudomonadaceae</taxon>
        <taxon>Pseudomonas</taxon>
    </lineage>
</organism>
<keyword evidence="8" id="KW-0812">Transmembrane</keyword>
<dbReference type="CDD" id="cd00156">
    <property type="entry name" value="REC"/>
    <property type="match status" value="1"/>
</dbReference>
<dbReference type="SMART" id="SM00387">
    <property type="entry name" value="HATPase_c"/>
    <property type="match status" value="1"/>
</dbReference>
<evidence type="ECO:0000256" key="4">
    <source>
        <dbReference type="ARBA" id="ARBA00022553"/>
    </source>
</evidence>
<feature type="modified residue" description="4-aspartylphosphate" evidence="7">
    <location>
        <position position="895"/>
    </location>
</feature>
<dbReference type="GO" id="GO:0009927">
    <property type="term" value="F:histidine phosphotransfer kinase activity"/>
    <property type="evidence" value="ECO:0007669"/>
    <property type="project" value="TreeGrafter"/>
</dbReference>
<dbReference type="PANTHER" id="PTHR43047:SF72">
    <property type="entry name" value="OSMOSENSING HISTIDINE PROTEIN KINASE SLN1"/>
    <property type="match status" value="1"/>
</dbReference>
<dbReference type="Gene3D" id="3.30.450.20">
    <property type="entry name" value="PAS domain"/>
    <property type="match status" value="2"/>
</dbReference>
<evidence type="ECO:0000256" key="7">
    <source>
        <dbReference type="PROSITE-ProRule" id="PRU00169"/>
    </source>
</evidence>
<dbReference type="Pfam" id="PF00512">
    <property type="entry name" value="HisKA"/>
    <property type="match status" value="1"/>
</dbReference>
<feature type="transmembrane region" description="Helical" evidence="8">
    <location>
        <begin position="12"/>
        <end position="37"/>
    </location>
</feature>
<feature type="domain" description="Histidine kinase" evidence="9">
    <location>
        <begin position="608"/>
        <end position="827"/>
    </location>
</feature>
<dbReference type="PROSITE" id="PS50112">
    <property type="entry name" value="PAS"/>
    <property type="match status" value="1"/>
</dbReference>
<keyword evidence="5" id="KW-0808">Transferase</keyword>
<evidence type="ECO:0000313" key="14">
    <source>
        <dbReference type="EMBL" id="MBB6341628.1"/>
    </source>
</evidence>